<evidence type="ECO:0000313" key="3">
    <source>
        <dbReference type="Proteomes" id="UP000244937"/>
    </source>
</evidence>
<accession>A0A2S1SK72</accession>
<dbReference type="KEGG" id="fpal:HYN49_13175"/>
<dbReference type="EMBL" id="CP029187">
    <property type="protein sequence ID" value="AWI26769.1"/>
    <property type="molecule type" value="Genomic_DNA"/>
</dbReference>
<protein>
    <recommendedName>
        <fullName evidence="1">Arm DNA-binding domain-containing protein</fullName>
    </recommendedName>
</protein>
<dbReference type="RefSeq" id="WP_108904546.1">
    <property type="nucleotide sequence ID" value="NZ_CP029187.1"/>
</dbReference>
<feature type="domain" description="Arm DNA-binding" evidence="1">
    <location>
        <begin position="9"/>
        <end position="96"/>
    </location>
</feature>
<evidence type="ECO:0000313" key="2">
    <source>
        <dbReference type="EMBL" id="AWI26769.1"/>
    </source>
</evidence>
<dbReference type="Proteomes" id="UP000244937">
    <property type="component" value="Chromosome"/>
</dbReference>
<organism evidence="2 3">
    <name type="scientific">Flavobacterium pallidum</name>
    <dbReference type="NCBI Taxonomy" id="2172098"/>
    <lineage>
        <taxon>Bacteria</taxon>
        <taxon>Pseudomonadati</taxon>
        <taxon>Bacteroidota</taxon>
        <taxon>Flavobacteriia</taxon>
        <taxon>Flavobacteriales</taxon>
        <taxon>Flavobacteriaceae</taxon>
        <taxon>Flavobacterium</taxon>
    </lineage>
</organism>
<keyword evidence="3" id="KW-1185">Reference proteome</keyword>
<dbReference type="AlphaFoldDB" id="A0A2S1SK72"/>
<proteinExistence type="predicted"/>
<reference evidence="2 3" key="1">
    <citation type="submission" date="2018-05" db="EMBL/GenBank/DDBJ databases">
        <title>Genome sequencing of Flavobacterium sp. HYN0049.</title>
        <authorList>
            <person name="Yi H."/>
            <person name="Baek C."/>
        </authorList>
    </citation>
    <scope>NUCLEOTIDE SEQUENCE [LARGE SCALE GENOMIC DNA]</scope>
    <source>
        <strain evidence="2 3">HYN0049</strain>
    </source>
</reference>
<name>A0A2S1SK72_9FLAO</name>
<sequence>MANKISILFYVKSAKASKNGTVPIYLRVTIDGTRMDFSTGTNTEPAKWSSQSGRMKGNSVEACSINTHLESMKIKVYSIESVLLKTDRTVTPEIFKNKFLGIEEQKRTIMRKDTGKL</sequence>
<dbReference type="InterPro" id="IPR035386">
    <property type="entry name" value="Arm-DNA-bind_5"/>
</dbReference>
<dbReference type="Pfam" id="PF17293">
    <property type="entry name" value="Arm-DNA-bind_5"/>
    <property type="match status" value="1"/>
</dbReference>
<gene>
    <name evidence="2" type="ORF">HYN49_13175</name>
</gene>
<dbReference type="OrthoDB" id="1098628at2"/>
<evidence type="ECO:0000259" key="1">
    <source>
        <dbReference type="Pfam" id="PF17293"/>
    </source>
</evidence>